<name>A0A058Z610_FONAL</name>
<dbReference type="AlphaFoldDB" id="A0A058Z610"/>
<reference evidence="3" key="1">
    <citation type="submission" date="2013-04" db="EMBL/GenBank/DDBJ databases">
        <title>The Genome Sequence of Fonticula alba ATCC 38817.</title>
        <authorList>
            <consortium name="The Broad Institute Genomics Platform"/>
            <person name="Russ C."/>
            <person name="Cuomo C."/>
            <person name="Burger G."/>
            <person name="Gray M.W."/>
            <person name="Holland P.W.H."/>
            <person name="King N."/>
            <person name="Lang F.B.F."/>
            <person name="Roger A.J."/>
            <person name="Ruiz-Trillo I."/>
            <person name="Brown M."/>
            <person name="Walker B."/>
            <person name="Young S."/>
            <person name="Zeng Q."/>
            <person name="Gargeya S."/>
            <person name="Fitzgerald M."/>
            <person name="Haas B."/>
            <person name="Abouelleil A."/>
            <person name="Allen A.W."/>
            <person name="Alvarado L."/>
            <person name="Arachchi H.M."/>
            <person name="Berlin A.M."/>
            <person name="Chapman S.B."/>
            <person name="Gainer-Dewar J."/>
            <person name="Goldberg J."/>
            <person name="Griggs A."/>
            <person name="Gujja S."/>
            <person name="Hansen M."/>
            <person name="Howarth C."/>
            <person name="Imamovic A."/>
            <person name="Ireland A."/>
            <person name="Larimer J."/>
            <person name="McCowan C."/>
            <person name="Murphy C."/>
            <person name="Pearson M."/>
            <person name="Poon T.W."/>
            <person name="Priest M."/>
            <person name="Roberts A."/>
            <person name="Saif S."/>
            <person name="Shea T."/>
            <person name="Sisk P."/>
            <person name="Sykes S."/>
            <person name="Wortman J."/>
            <person name="Nusbaum C."/>
            <person name="Birren B."/>
        </authorList>
    </citation>
    <scope>NUCLEOTIDE SEQUENCE [LARGE SCALE GENOMIC DNA]</scope>
    <source>
        <strain evidence="3">ATCC 38817</strain>
    </source>
</reference>
<proteinExistence type="predicted"/>
<evidence type="ECO:0000313" key="3">
    <source>
        <dbReference type="EMBL" id="KCV69531.1"/>
    </source>
</evidence>
<protein>
    <recommendedName>
        <fullName evidence="2">WW domain-containing protein</fullName>
    </recommendedName>
</protein>
<accession>A0A058Z610</accession>
<dbReference type="Proteomes" id="UP000030693">
    <property type="component" value="Unassembled WGS sequence"/>
</dbReference>
<feature type="region of interest" description="Disordered" evidence="1">
    <location>
        <begin position="1"/>
        <end position="39"/>
    </location>
</feature>
<evidence type="ECO:0000313" key="4">
    <source>
        <dbReference type="Proteomes" id="UP000030693"/>
    </source>
</evidence>
<evidence type="ECO:0000259" key="2">
    <source>
        <dbReference type="PROSITE" id="PS50020"/>
    </source>
</evidence>
<dbReference type="OrthoDB" id="2020426at2759"/>
<feature type="domain" description="WW" evidence="2">
    <location>
        <begin position="246"/>
        <end position="289"/>
    </location>
</feature>
<sequence length="289" mass="30256">MAHQWSADFQGPPRGSGLYPALSPASGGSSGPPSNNQINVSALLQSNGYGDVQTQWPGAAVASPWAGGAGAVAANTRSPPPYQMHTPLLFGTGGQPSPVFMEPGPAAPAYSSPAIGRASPLRLSTPAPHPSDLVYGLTRSTEYWAHGADAPLPSASGANPQQVAPLVPSSRYRPYAMPAGWDLGVGPDGRTYFRRQVFAGRPRPPGSGAAGPQVDDMAPMSWVDPRVSQQVTAPPVRLPPGWECYVAVPTPWGDAEAGQNGNVRPGVLSPRLFYVDHNRKITTWVPPVF</sequence>
<dbReference type="RefSeq" id="XP_009496096.1">
    <property type="nucleotide sequence ID" value="XM_009497821.1"/>
</dbReference>
<dbReference type="Gene3D" id="2.20.70.10">
    <property type="match status" value="1"/>
</dbReference>
<dbReference type="EMBL" id="KB932206">
    <property type="protein sequence ID" value="KCV69531.1"/>
    <property type="molecule type" value="Genomic_DNA"/>
</dbReference>
<evidence type="ECO:0000256" key="1">
    <source>
        <dbReference type="SAM" id="MobiDB-lite"/>
    </source>
</evidence>
<organism evidence="3">
    <name type="scientific">Fonticula alba</name>
    <name type="common">Slime mold</name>
    <dbReference type="NCBI Taxonomy" id="691883"/>
    <lineage>
        <taxon>Eukaryota</taxon>
        <taxon>Rotosphaerida</taxon>
        <taxon>Fonticulaceae</taxon>
        <taxon>Fonticula</taxon>
    </lineage>
</organism>
<dbReference type="GeneID" id="20528677"/>
<dbReference type="InterPro" id="IPR001202">
    <property type="entry name" value="WW_dom"/>
</dbReference>
<gene>
    <name evidence="3" type="ORF">H696_03952</name>
</gene>
<keyword evidence="4" id="KW-1185">Reference proteome</keyword>
<dbReference type="PROSITE" id="PS50020">
    <property type="entry name" value="WW_DOMAIN_2"/>
    <property type="match status" value="1"/>
</dbReference>
<feature type="compositionally biased region" description="Low complexity" evidence="1">
    <location>
        <begin position="23"/>
        <end position="34"/>
    </location>
</feature>